<dbReference type="PANTHER" id="PTHR30582">
    <property type="entry name" value="L,D-TRANSPEPTIDASE"/>
    <property type="match status" value="1"/>
</dbReference>
<dbReference type="InterPro" id="IPR038054">
    <property type="entry name" value="LD_TPept-like_central_sf"/>
</dbReference>
<keyword evidence="5 6" id="KW-0961">Cell wall biogenesis/degradation</keyword>
<dbReference type="GO" id="GO:0016740">
    <property type="term" value="F:transferase activity"/>
    <property type="evidence" value="ECO:0007669"/>
    <property type="project" value="UniProtKB-KW"/>
</dbReference>
<dbReference type="AlphaFoldDB" id="A0A2H6C8D7"/>
<evidence type="ECO:0000256" key="6">
    <source>
        <dbReference type="PROSITE-ProRule" id="PRU01373"/>
    </source>
</evidence>
<evidence type="ECO:0000256" key="1">
    <source>
        <dbReference type="ARBA" id="ARBA00004752"/>
    </source>
</evidence>
<dbReference type="GO" id="GO:0005576">
    <property type="term" value="C:extracellular region"/>
    <property type="evidence" value="ECO:0007669"/>
    <property type="project" value="TreeGrafter"/>
</dbReference>
<dbReference type="RefSeq" id="WP_014125801.1">
    <property type="nucleotide sequence ID" value="NZ_BAABQP010000016.1"/>
</dbReference>
<evidence type="ECO:0000256" key="3">
    <source>
        <dbReference type="ARBA" id="ARBA00022960"/>
    </source>
</evidence>
<dbReference type="GO" id="GO:0071972">
    <property type="term" value="F:peptidoglycan L,D-transpeptidase activity"/>
    <property type="evidence" value="ECO:0007669"/>
    <property type="project" value="TreeGrafter"/>
</dbReference>
<evidence type="ECO:0000256" key="5">
    <source>
        <dbReference type="ARBA" id="ARBA00023316"/>
    </source>
</evidence>
<keyword evidence="4 6" id="KW-0573">Peptidoglycan synthesis</keyword>
<dbReference type="Proteomes" id="UP000236214">
    <property type="component" value="Unassembled WGS sequence"/>
</dbReference>
<feature type="active site" description="Nucleophile" evidence="6">
    <location>
        <position position="443"/>
    </location>
</feature>
<organism evidence="7 8">
    <name type="scientific">Tetragenococcus halophilus subsp. halophilus</name>
    <dbReference type="NCBI Taxonomy" id="1513897"/>
    <lineage>
        <taxon>Bacteria</taxon>
        <taxon>Bacillati</taxon>
        <taxon>Bacillota</taxon>
        <taxon>Bacilli</taxon>
        <taxon>Lactobacillales</taxon>
        <taxon>Enterococcaceae</taxon>
        <taxon>Tetragenococcus</taxon>
    </lineage>
</organism>
<dbReference type="GO" id="GO:0018104">
    <property type="term" value="P:peptidoglycan-protein cross-linking"/>
    <property type="evidence" value="ECO:0007669"/>
    <property type="project" value="TreeGrafter"/>
</dbReference>
<dbReference type="GeneID" id="64055153"/>
<dbReference type="InterPro" id="IPR038063">
    <property type="entry name" value="Transpep_catalytic_dom"/>
</dbReference>
<comment type="pathway">
    <text evidence="1 6">Cell wall biogenesis; peptidoglycan biosynthesis.</text>
</comment>
<dbReference type="InterPro" id="IPR050979">
    <property type="entry name" value="LD-transpeptidase"/>
</dbReference>
<proteinExistence type="predicted"/>
<dbReference type="CDD" id="cd16913">
    <property type="entry name" value="YkuD_like"/>
    <property type="match status" value="1"/>
</dbReference>
<sequence length="467" mass="52843">MSRLDKRSKMKKSTRTILIGLLVVLIVAIGGYAYRSMHYSDHFLPDTFINGTKVSNLTAQQANDVLHERYDAQEFTIEQDGKEWKTLKKVDLGLETDFSDELESMINKQNNWQWGLSSLSTNKQKLSLNTAAFDKQTLNQQTKSIEQELAAVNENRTQTENAKIDKDDDGFVIEPEKQGDEIDSKQASENLQKDVLEGKNELELNSYQKEPEVTSNDEDLNKKLDQLNSVAQIKGTYKINGEDVEIPQEKIMDWVEYNDEDGKVDVNQEKVQAYVEELGDNYNTSENDTEFDSTKQDEVTVEPGTLSWTIATDQETEALSENVLAGEDFERSPIVEGSADPSEPLVDDTYVEVDLKNQHMWYYKDGETVLDTDIVSGKPKTKTPSGVFYVWNKEEDATLTGEDYESPVDFWLPIDWTGVGIHDADWQPTFGGDRWKEGGSHGCINTPPDVMEKLFNDIDVGTPVVVI</sequence>
<dbReference type="GO" id="GO:0008360">
    <property type="term" value="P:regulation of cell shape"/>
    <property type="evidence" value="ECO:0007669"/>
    <property type="project" value="UniProtKB-UniRule"/>
</dbReference>
<dbReference type="InterPro" id="IPR022029">
    <property type="entry name" value="YoaR-like_PG-bd"/>
</dbReference>
<keyword evidence="3 6" id="KW-0133">Cell shape</keyword>
<dbReference type="Pfam" id="PF03734">
    <property type="entry name" value="YkuD"/>
    <property type="match status" value="1"/>
</dbReference>
<dbReference type="SUPFAM" id="SSF143985">
    <property type="entry name" value="L,D-transpeptidase pre-catalytic domain-like"/>
    <property type="match status" value="1"/>
</dbReference>
<dbReference type="UniPathway" id="UPA00219"/>
<feature type="active site" description="Proton donor/acceptor" evidence="6">
    <location>
        <position position="422"/>
    </location>
</feature>
<keyword evidence="2" id="KW-0808">Transferase</keyword>
<dbReference type="Gene3D" id="2.40.440.10">
    <property type="entry name" value="L,D-transpeptidase catalytic domain-like"/>
    <property type="match status" value="1"/>
</dbReference>
<evidence type="ECO:0000256" key="4">
    <source>
        <dbReference type="ARBA" id="ARBA00022984"/>
    </source>
</evidence>
<dbReference type="GO" id="GO:0071555">
    <property type="term" value="P:cell wall organization"/>
    <property type="evidence" value="ECO:0007669"/>
    <property type="project" value="UniProtKB-UniRule"/>
</dbReference>
<dbReference type="InterPro" id="IPR005490">
    <property type="entry name" value="LD_TPept_cat_dom"/>
</dbReference>
<dbReference type="Gene3D" id="3.10.20.800">
    <property type="match status" value="1"/>
</dbReference>
<dbReference type="SUPFAM" id="SSF141523">
    <property type="entry name" value="L,D-transpeptidase catalytic domain-like"/>
    <property type="match status" value="1"/>
</dbReference>
<evidence type="ECO:0000313" key="7">
    <source>
        <dbReference type="EMBL" id="GBD67961.1"/>
    </source>
</evidence>
<dbReference type="EMBL" id="BDEC01000030">
    <property type="protein sequence ID" value="GBD67961.1"/>
    <property type="molecule type" value="Genomic_DNA"/>
</dbReference>
<evidence type="ECO:0000313" key="8">
    <source>
        <dbReference type="Proteomes" id="UP000236214"/>
    </source>
</evidence>
<keyword evidence="8" id="KW-1185">Reference proteome</keyword>
<dbReference type="PANTHER" id="PTHR30582:SF33">
    <property type="entry name" value="EXPORTED PROTEIN"/>
    <property type="match status" value="1"/>
</dbReference>
<dbReference type="PROSITE" id="PS52029">
    <property type="entry name" value="LD_TPASE"/>
    <property type="match status" value="1"/>
</dbReference>
<protein>
    <submittedName>
        <fullName evidence="7">Uncharacterized protein</fullName>
    </submittedName>
</protein>
<evidence type="ECO:0000256" key="2">
    <source>
        <dbReference type="ARBA" id="ARBA00022679"/>
    </source>
</evidence>
<reference evidence="7 8" key="1">
    <citation type="submission" date="2016-05" db="EMBL/GenBank/DDBJ databases">
        <title>Whole genome sequencing of Tetragenococcus halophilus subsp. halophilus NISL 7118.</title>
        <authorList>
            <person name="Shiwa Y."/>
            <person name="Nishimura I."/>
            <person name="Yoshikawa H."/>
            <person name="Koyama Y."/>
            <person name="Oguma T."/>
        </authorList>
    </citation>
    <scope>NUCLEOTIDE SEQUENCE [LARGE SCALE GENOMIC DNA]</scope>
    <source>
        <strain evidence="7 8">NISL 7118</strain>
    </source>
</reference>
<comment type="caution">
    <text evidence="7">The sequence shown here is derived from an EMBL/GenBank/DDBJ whole genome shotgun (WGS) entry which is preliminary data.</text>
</comment>
<dbReference type="Pfam" id="PF12229">
    <property type="entry name" value="PG_binding_4"/>
    <property type="match status" value="1"/>
</dbReference>
<accession>A0A2H6C8D7</accession>
<name>A0A2H6C8D7_TETHA</name>
<gene>
    <name evidence="7" type="ORF">TEHN7118_0767</name>
</gene>